<reference evidence="2" key="1">
    <citation type="submission" date="2021-07" db="EMBL/GenBank/DDBJ databases">
        <authorList>
            <person name="Durling M."/>
        </authorList>
    </citation>
    <scope>NUCLEOTIDE SEQUENCE</scope>
</reference>
<keyword evidence="3" id="KW-1185">Reference proteome</keyword>
<evidence type="ECO:0000313" key="3">
    <source>
        <dbReference type="Proteomes" id="UP000701801"/>
    </source>
</evidence>
<name>A0A9N9LZH0_9HELO</name>
<dbReference type="OrthoDB" id="3490118at2759"/>
<evidence type="ECO:0000256" key="1">
    <source>
        <dbReference type="SAM" id="MobiDB-lite"/>
    </source>
</evidence>
<accession>A0A9N9LZH0</accession>
<feature type="region of interest" description="Disordered" evidence="1">
    <location>
        <begin position="81"/>
        <end position="108"/>
    </location>
</feature>
<dbReference type="EMBL" id="CAJVRM010000462">
    <property type="protein sequence ID" value="CAG8981262.1"/>
    <property type="molecule type" value="Genomic_DNA"/>
</dbReference>
<protein>
    <submittedName>
        <fullName evidence="2">Uncharacterized protein</fullName>
    </submittedName>
</protein>
<sequence>MPYNTTHESVKSTIFSESGARLAFKLGVAHSHQLLPKHLLDKWIKFLAEDLASVHFGDILLEANYRDINIMLRELRRFVDGPKGPSTEQIEDAERAAPNPKDWKPPFPEKANFDVWKFEVRQGKKTFEPKEKILKTDKSPASYEVDSDAGA</sequence>
<dbReference type="AlphaFoldDB" id="A0A9N9LZH0"/>
<evidence type="ECO:0000313" key="2">
    <source>
        <dbReference type="EMBL" id="CAG8981262.1"/>
    </source>
</evidence>
<gene>
    <name evidence="2" type="ORF">HYALB_00003860</name>
</gene>
<feature type="region of interest" description="Disordered" evidence="1">
    <location>
        <begin position="131"/>
        <end position="151"/>
    </location>
</feature>
<proteinExistence type="predicted"/>
<dbReference type="Proteomes" id="UP000701801">
    <property type="component" value="Unassembled WGS sequence"/>
</dbReference>
<comment type="caution">
    <text evidence="2">The sequence shown here is derived from an EMBL/GenBank/DDBJ whole genome shotgun (WGS) entry which is preliminary data.</text>
</comment>
<organism evidence="2 3">
    <name type="scientific">Hymenoscyphus albidus</name>
    <dbReference type="NCBI Taxonomy" id="595503"/>
    <lineage>
        <taxon>Eukaryota</taxon>
        <taxon>Fungi</taxon>
        <taxon>Dikarya</taxon>
        <taxon>Ascomycota</taxon>
        <taxon>Pezizomycotina</taxon>
        <taxon>Leotiomycetes</taxon>
        <taxon>Helotiales</taxon>
        <taxon>Helotiaceae</taxon>
        <taxon>Hymenoscyphus</taxon>
    </lineage>
</organism>